<proteinExistence type="predicted"/>
<keyword evidence="1" id="KW-1133">Transmembrane helix</keyword>
<gene>
    <name evidence="2" type="ORF">A2763_04750</name>
</gene>
<reference evidence="2 3" key="1">
    <citation type="journal article" date="2016" name="Nat. Commun.">
        <title>Thousands of microbial genomes shed light on interconnected biogeochemical processes in an aquifer system.</title>
        <authorList>
            <person name="Anantharaman K."/>
            <person name="Brown C.T."/>
            <person name="Hug L.A."/>
            <person name="Sharon I."/>
            <person name="Castelle C.J."/>
            <person name="Probst A.J."/>
            <person name="Thomas B.C."/>
            <person name="Singh A."/>
            <person name="Wilkins M.J."/>
            <person name="Karaoz U."/>
            <person name="Brodie E.L."/>
            <person name="Williams K.H."/>
            <person name="Hubbard S.S."/>
            <person name="Banfield J.F."/>
        </authorList>
    </citation>
    <scope>NUCLEOTIDE SEQUENCE [LARGE SCALE GENOMIC DNA]</scope>
</reference>
<keyword evidence="1" id="KW-0472">Membrane</keyword>
<feature type="transmembrane region" description="Helical" evidence="1">
    <location>
        <begin position="111"/>
        <end position="133"/>
    </location>
</feature>
<name>A0A1F6CMH5_9BACT</name>
<accession>A0A1F6CMH5</accession>
<keyword evidence="1" id="KW-0812">Transmembrane</keyword>
<dbReference type="Proteomes" id="UP000178370">
    <property type="component" value="Unassembled WGS sequence"/>
</dbReference>
<comment type="caution">
    <text evidence="2">The sequence shown here is derived from an EMBL/GenBank/DDBJ whole genome shotgun (WGS) entry which is preliminary data.</text>
</comment>
<evidence type="ECO:0000313" key="3">
    <source>
        <dbReference type="Proteomes" id="UP000178370"/>
    </source>
</evidence>
<sequence length="145" mass="14924">MNIERAILVGFLGNYLVNTVIAALVALVPASASGGILTPQYISFVVLAAILVGLLAWWYGARSLQNGAVFGVVGFLVAIATAFVTGVAGVLAQTGSLSAVVGVLPNFWPFLANWSTAVLAGYWIIPAALIGWYMQPKGAAAPSGM</sequence>
<evidence type="ECO:0000313" key="2">
    <source>
        <dbReference type="EMBL" id="OGG50257.1"/>
    </source>
</evidence>
<evidence type="ECO:0000256" key="1">
    <source>
        <dbReference type="SAM" id="Phobius"/>
    </source>
</evidence>
<dbReference type="AlphaFoldDB" id="A0A1F6CMH5"/>
<feature type="transmembrane region" description="Helical" evidence="1">
    <location>
        <begin position="41"/>
        <end position="61"/>
    </location>
</feature>
<feature type="transmembrane region" description="Helical" evidence="1">
    <location>
        <begin position="68"/>
        <end position="91"/>
    </location>
</feature>
<dbReference type="EMBL" id="MFKV01000016">
    <property type="protein sequence ID" value="OGG50257.1"/>
    <property type="molecule type" value="Genomic_DNA"/>
</dbReference>
<organism evidence="2 3">
    <name type="scientific">Candidatus Kaiserbacteria bacterium RIFCSPHIGHO2_01_FULL_54_36</name>
    <dbReference type="NCBI Taxonomy" id="1798482"/>
    <lineage>
        <taxon>Bacteria</taxon>
        <taxon>Candidatus Kaiseribacteriota</taxon>
    </lineage>
</organism>
<feature type="transmembrane region" description="Helical" evidence="1">
    <location>
        <begin position="7"/>
        <end position="29"/>
    </location>
</feature>
<protein>
    <submittedName>
        <fullName evidence="2">Uncharacterized protein</fullName>
    </submittedName>
</protein>